<dbReference type="Pfam" id="PF20582">
    <property type="entry name" value="UPF0758_N"/>
    <property type="match status" value="1"/>
</dbReference>
<sequence>MRKGVTLKSLPPSERPRERLLAQGPRALTDAELLAVLLDSGRPGVTAVEVAQELLLLGEGGGHPLDYLAEAPAEELRRVAGLGPAKIARLKAAVELGTRLWRARAARPSVRTAAEVAALLMEEMRRLDREEFRVVLLDVRGRVLGVETVSVGSLSTSVVHPREVFKGPIRRSAHSVILVHNHPSGDPTPSPEDREVTRRLAEVGRIMGIEVLDHIVIGDRQFVSLRERYGPGVLL</sequence>
<evidence type="ECO:0000256" key="6">
    <source>
        <dbReference type="ARBA" id="ARBA00023049"/>
    </source>
</evidence>
<dbReference type="GO" id="GO:0006508">
    <property type="term" value="P:proteolysis"/>
    <property type="evidence" value="ECO:0007669"/>
    <property type="project" value="UniProtKB-KW"/>
</dbReference>
<keyword evidence="3" id="KW-0479">Metal-binding</keyword>
<dbReference type="InterPro" id="IPR046778">
    <property type="entry name" value="UPF0758_N"/>
</dbReference>
<dbReference type="InterPro" id="IPR001405">
    <property type="entry name" value="UPF0758"/>
</dbReference>
<dbReference type="GO" id="GO:0008237">
    <property type="term" value="F:metallopeptidase activity"/>
    <property type="evidence" value="ECO:0007669"/>
    <property type="project" value="UniProtKB-KW"/>
</dbReference>
<keyword evidence="2" id="KW-0645">Protease</keyword>
<proteinExistence type="inferred from homology"/>
<dbReference type="Pfam" id="PF04002">
    <property type="entry name" value="RadC"/>
    <property type="match status" value="1"/>
</dbReference>
<dbReference type="InterPro" id="IPR010994">
    <property type="entry name" value="RuvA_2-like"/>
</dbReference>
<evidence type="ECO:0000313" key="9">
    <source>
        <dbReference type="EMBL" id="BDG61510.1"/>
    </source>
</evidence>
<dbReference type="NCBIfam" id="TIGR00608">
    <property type="entry name" value="radc"/>
    <property type="match status" value="1"/>
</dbReference>
<comment type="similarity">
    <text evidence="1 7">Belongs to the UPF0758 family.</text>
</comment>
<evidence type="ECO:0000256" key="7">
    <source>
        <dbReference type="RuleBase" id="RU003797"/>
    </source>
</evidence>
<protein>
    <submittedName>
        <fullName evidence="9">UPF0758 protein</fullName>
    </submittedName>
</protein>
<evidence type="ECO:0000256" key="2">
    <source>
        <dbReference type="ARBA" id="ARBA00022670"/>
    </source>
</evidence>
<reference evidence="9" key="1">
    <citation type="submission" date="2022-03" db="EMBL/GenBank/DDBJ databases">
        <title>Complete genome sequence of Caldinitratiruptor microaerophilus.</title>
        <authorList>
            <person name="Mukaiyama R."/>
            <person name="Nishiyama T."/>
            <person name="Ueda K."/>
        </authorList>
    </citation>
    <scope>NUCLEOTIDE SEQUENCE</scope>
    <source>
        <strain evidence="9">JCM 16183</strain>
    </source>
</reference>
<dbReference type="InterPro" id="IPR020891">
    <property type="entry name" value="UPF0758_CS"/>
</dbReference>
<evidence type="ECO:0000256" key="1">
    <source>
        <dbReference type="ARBA" id="ARBA00010243"/>
    </source>
</evidence>
<dbReference type="KEGG" id="cmic:caldi_26000"/>
<feature type="domain" description="MPN" evidence="8">
    <location>
        <begin position="109"/>
        <end position="231"/>
    </location>
</feature>
<dbReference type="GO" id="GO:0046872">
    <property type="term" value="F:metal ion binding"/>
    <property type="evidence" value="ECO:0007669"/>
    <property type="project" value="UniProtKB-KW"/>
</dbReference>
<dbReference type="Proteomes" id="UP001163687">
    <property type="component" value="Chromosome"/>
</dbReference>
<keyword evidence="5" id="KW-0862">Zinc</keyword>
<dbReference type="EMBL" id="AP025628">
    <property type="protein sequence ID" value="BDG61510.1"/>
    <property type="molecule type" value="Genomic_DNA"/>
</dbReference>
<accession>A0AA35CPN2</accession>
<keyword evidence="10" id="KW-1185">Reference proteome</keyword>
<dbReference type="PANTHER" id="PTHR30471">
    <property type="entry name" value="DNA REPAIR PROTEIN RADC"/>
    <property type="match status" value="1"/>
</dbReference>
<dbReference type="AlphaFoldDB" id="A0AA35CPN2"/>
<evidence type="ECO:0000256" key="3">
    <source>
        <dbReference type="ARBA" id="ARBA00022723"/>
    </source>
</evidence>
<dbReference type="PANTHER" id="PTHR30471:SF3">
    <property type="entry name" value="UPF0758 PROTEIN YEES-RELATED"/>
    <property type="match status" value="1"/>
</dbReference>
<dbReference type="InterPro" id="IPR037518">
    <property type="entry name" value="MPN"/>
</dbReference>
<dbReference type="Gene3D" id="3.40.140.10">
    <property type="entry name" value="Cytidine Deaminase, domain 2"/>
    <property type="match status" value="1"/>
</dbReference>
<evidence type="ECO:0000256" key="5">
    <source>
        <dbReference type="ARBA" id="ARBA00022833"/>
    </source>
</evidence>
<dbReference type="InterPro" id="IPR025657">
    <property type="entry name" value="RadC_JAB"/>
</dbReference>
<dbReference type="PROSITE" id="PS50249">
    <property type="entry name" value="MPN"/>
    <property type="match status" value="1"/>
</dbReference>
<keyword evidence="4" id="KW-0378">Hydrolase</keyword>
<keyword evidence="6" id="KW-0482">Metalloprotease</keyword>
<dbReference type="SUPFAM" id="SSF47781">
    <property type="entry name" value="RuvA domain 2-like"/>
    <property type="match status" value="1"/>
</dbReference>
<dbReference type="PROSITE" id="PS01302">
    <property type="entry name" value="UPF0758"/>
    <property type="match status" value="1"/>
</dbReference>
<evidence type="ECO:0000313" key="10">
    <source>
        <dbReference type="Proteomes" id="UP001163687"/>
    </source>
</evidence>
<dbReference type="CDD" id="cd08071">
    <property type="entry name" value="MPN_DUF2466"/>
    <property type="match status" value="1"/>
</dbReference>
<gene>
    <name evidence="9" type="ORF">caldi_26000</name>
</gene>
<dbReference type="RefSeq" id="WP_264842154.1">
    <property type="nucleotide sequence ID" value="NZ_AP025628.1"/>
</dbReference>
<evidence type="ECO:0000259" key="8">
    <source>
        <dbReference type="PROSITE" id="PS50249"/>
    </source>
</evidence>
<evidence type="ECO:0000256" key="4">
    <source>
        <dbReference type="ARBA" id="ARBA00022801"/>
    </source>
</evidence>
<name>A0AA35CPN2_9FIRM</name>
<dbReference type="SUPFAM" id="SSF102712">
    <property type="entry name" value="JAB1/MPN domain"/>
    <property type="match status" value="1"/>
</dbReference>
<organism evidence="9 10">
    <name type="scientific">Caldinitratiruptor microaerophilus</name>
    <dbReference type="NCBI Taxonomy" id="671077"/>
    <lineage>
        <taxon>Bacteria</taxon>
        <taxon>Bacillati</taxon>
        <taxon>Bacillota</taxon>
        <taxon>Clostridia</taxon>
        <taxon>Eubacteriales</taxon>
        <taxon>Symbiobacteriaceae</taxon>
        <taxon>Caldinitratiruptor</taxon>
    </lineage>
</organism>
<dbReference type="NCBIfam" id="NF000642">
    <property type="entry name" value="PRK00024.1"/>
    <property type="match status" value="1"/>
</dbReference>